<protein>
    <recommendedName>
        <fullName evidence="3">Abortive phage infection protein</fullName>
    </recommendedName>
</protein>
<accession>A0ABV3Q704</accession>
<evidence type="ECO:0000313" key="2">
    <source>
        <dbReference type="Proteomes" id="UP001556040"/>
    </source>
</evidence>
<proteinExistence type="predicted"/>
<evidence type="ECO:0008006" key="3">
    <source>
        <dbReference type="Google" id="ProtNLM"/>
    </source>
</evidence>
<dbReference type="EMBL" id="JBFMIA010000024">
    <property type="protein sequence ID" value="MEW9503133.1"/>
    <property type="molecule type" value="Genomic_DNA"/>
</dbReference>
<dbReference type="RefSeq" id="WP_367780641.1">
    <property type="nucleotide sequence ID" value="NZ_JBFMIA010000024.1"/>
</dbReference>
<gene>
    <name evidence="1" type="ORF">AB1471_15245</name>
</gene>
<reference evidence="1 2" key="1">
    <citation type="journal article" date="1979" name="Int. J. Syst. Evol. Microbiol.">
        <title>Bacillus globisporus subsp. marinus subsp. nov.</title>
        <authorList>
            <person name="Liu H."/>
        </authorList>
    </citation>
    <scope>NUCLEOTIDE SEQUENCE [LARGE SCALE GENOMIC DNA]</scope>
    <source>
        <strain evidence="1 2">DSM 1297</strain>
    </source>
</reference>
<evidence type="ECO:0000313" key="1">
    <source>
        <dbReference type="EMBL" id="MEW9503133.1"/>
    </source>
</evidence>
<dbReference type="Proteomes" id="UP001556040">
    <property type="component" value="Unassembled WGS sequence"/>
</dbReference>
<comment type="caution">
    <text evidence="1">The sequence shown here is derived from an EMBL/GenBank/DDBJ whole genome shotgun (WGS) entry which is preliminary data.</text>
</comment>
<sequence length="64" mass="7729">MEREKINQLLEELKERTVIQISITKSDFSSFREVLVQREDFKHFRGIAQRDGHVIYEYLDEARS</sequence>
<organism evidence="1 2">
    <name type="scientific">Jeotgalibacillus marinus</name>
    <dbReference type="NCBI Taxonomy" id="86667"/>
    <lineage>
        <taxon>Bacteria</taxon>
        <taxon>Bacillati</taxon>
        <taxon>Bacillota</taxon>
        <taxon>Bacilli</taxon>
        <taxon>Bacillales</taxon>
        <taxon>Caryophanaceae</taxon>
        <taxon>Jeotgalibacillus</taxon>
    </lineage>
</organism>
<name>A0ABV3Q704_9BACL</name>
<keyword evidence="2" id="KW-1185">Reference proteome</keyword>